<keyword evidence="14" id="KW-1185">Reference proteome</keyword>
<organism evidence="13 14">
    <name type="scientific">Kineothrix alysoides</name>
    <dbReference type="NCBI Taxonomy" id="1469948"/>
    <lineage>
        <taxon>Bacteria</taxon>
        <taxon>Bacillati</taxon>
        <taxon>Bacillota</taxon>
        <taxon>Clostridia</taxon>
        <taxon>Lachnospirales</taxon>
        <taxon>Lachnospiraceae</taxon>
        <taxon>Kineothrix</taxon>
    </lineage>
</organism>
<evidence type="ECO:0000256" key="2">
    <source>
        <dbReference type="ARBA" id="ARBA00022448"/>
    </source>
</evidence>
<dbReference type="FunFam" id="3.40.50.300:FF:000299">
    <property type="entry name" value="ABC transporter ATP-binding protein/permease"/>
    <property type="match status" value="1"/>
</dbReference>
<dbReference type="PANTHER" id="PTHR43394:SF1">
    <property type="entry name" value="ATP-BINDING CASSETTE SUB-FAMILY B MEMBER 10, MITOCHONDRIAL"/>
    <property type="match status" value="1"/>
</dbReference>
<dbReference type="GO" id="GO:0005524">
    <property type="term" value="F:ATP binding"/>
    <property type="evidence" value="ECO:0007669"/>
    <property type="project" value="UniProtKB-KW"/>
</dbReference>
<dbReference type="GO" id="GO:0005886">
    <property type="term" value="C:plasma membrane"/>
    <property type="evidence" value="ECO:0007669"/>
    <property type="project" value="UniProtKB-SubCell"/>
</dbReference>
<keyword evidence="6" id="KW-0788">Thiol protease</keyword>
<keyword evidence="7 13" id="KW-0067">ATP-binding</keyword>
<proteinExistence type="predicted"/>
<dbReference type="InterPro" id="IPR011527">
    <property type="entry name" value="ABC1_TM_dom"/>
</dbReference>
<name>A0A4R1QQX9_9FIRM</name>
<dbReference type="InterPro" id="IPR039421">
    <property type="entry name" value="Type_1_exporter"/>
</dbReference>
<dbReference type="Proteomes" id="UP000295718">
    <property type="component" value="Unassembled WGS sequence"/>
</dbReference>
<dbReference type="PROSITE" id="PS50929">
    <property type="entry name" value="ABC_TM1F"/>
    <property type="match status" value="1"/>
</dbReference>
<keyword evidence="6" id="KW-0378">Hydrolase</keyword>
<evidence type="ECO:0000259" key="12">
    <source>
        <dbReference type="PROSITE" id="PS50929"/>
    </source>
</evidence>
<feature type="transmembrane region" description="Helical" evidence="10">
    <location>
        <begin position="60"/>
        <end position="77"/>
    </location>
</feature>
<comment type="caution">
    <text evidence="13">The sequence shown here is derived from an EMBL/GenBank/DDBJ whole genome shotgun (WGS) entry which is preliminary data.</text>
</comment>
<evidence type="ECO:0000256" key="9">
    <source>
        <dbReference type="ARBA" id="ARBA00023136"/>
    </source>
</evidence>
<dbReference type="SMART" id="SM00382">
    <property type="entry name" value="AAA"/>
    <property type="match status" value="1"/>
</dbReference>
<dbReference type="Gene3D" id="1.20.1560.10">
    <property type="entry name" value="ABC transporter type 1, transmembrane domain"/>
    <property type="match status" value="1"/>
</dbReference>
<evidence type="ECO:0000256" key="5">
    <source>
        <dbReference type="ARBA" id="ARBA00022741"/>
    </source>
</evidence>
<keyword evidence="4 10" id="KW-0812">Transmembrane</keyword>
<dbReference type="STRING" id="1469948.GCA_000732725_00573"/>
<sequence>MKSKKRQAVRPVIYKRLIPLMPNKQYLSGLLGIKAGLLVTGAITPVFYKLFVDQVLINKEIILIFPVVTGYVAMFVIDTGLLLAQRVVTNKCFQLFCARLRINILKMYAAMPAKEYEAFDVGDLNTRMQSDISACQDFFGNQIVGYLYHWGIMIVYGVVLLFISWPLALFGFAMIPFSFLLTKTLKKKGGEISEQYRNRYGQYEGFVHTSLQSWREVKALNNERQESDKFSAHWDVLSPLFVKRQIFWFLNRGVIAFKDLFITRMNIYFLGGLLILGEHLSVGGLLVFMLYYETLFASVSAIIDFDISLATQKPSIDRVLEILRPRNDNVTARTKKLQGFHDIFILKNVSFSYNEIIKVLHNINLSIKAGERIAVVGKSGSGKTTLAKLIMNIYEPIDGEVTVNGILLNTLEKQSLHRIIGNVAQEPFLFNLTIRDNLLMVDSKADDRRLDEACRMAQIYDFIHSLPDKYDTIIGERGIKLSVGQKQRLAIARAGLADTPFLIFDEATSALDYETEELVQKALDAYSRGRTVISIAHRLSAVKSCNRVIVLDNGHIVGDDSHENLSKECEVYQTLFLNQ</sequence>
<evidence type="ECO:0000256" key="4">
    <source>
        <dbReference type="ARBA" id="ARBA00022692"/>
    </source>
</evidence>
<evidence type="ECO:0000256" key="3">
    <source>
        <dbReference type="ARBA" id="ARBA00022475"/>
    </source>
</evidence>
<reference evidence="13 14" key="1">
    <citation type="submission" date="2019-03" db="EMBL/GenBank/DDBJ databases">
        <title>Genomic Encyclopedia of Type Strains, Phase IV (KMG-IV): sequencing the most valuable type-strain genomes for metagenomic binning, comparative biology and taxonomic classification.</title>
        <authorList>
            <person name="Goeker M."/>
        </authorList>
    </citation>
    <scope>NUCLEOTIDE SEQUENCE [LARGE SCALE GENOMIC DNA]</scope>
    <source>
        <strain evidence="13 14">DSM 100556</strain>
    </source>
</reference>
<evidence type="ECO:0000313" key="14">
    <source>
        <dbReference type="Proteomes" id="UP000295718"/>
    </source>
</evidence>
<evidence type="ECO:0000256" key="10">
    <source>
        <dbReference type="SAM" id="Phobius"/>
    </source>
</evidence>
<evidence type="ECO:0000313" key="13">
    <source>
        <dbReference type="EMBL" id="TCL56188.1"/>
    </source>
</evidence>
<dbReference type="InterPro" id="IPR036640">
    <property type="entry name" value="ABC1_TM_sf"/>
</dbReference>
<protein>
    <submittedName>
        <fullName evidence="13">ATP-binding cassette subfamily B protein/subfamily B ATP-binding cassette protein MsbA</fullName>
    </submittedName>
</protein>
<dbReference type="InterPro" id="IPR003439">
    <property type="entry name" value="ABC_transporter-like_ATP-bd"/>
</dbReference>
<dbReference type="Pfam" id="PF00005">
    <property type="entry name" value="ABC_tran"/>
    <property type="match status" value="1"/>
</dbReference>
<gene>
    <name evidence="13" type="ORF">EDD76_11215</name>
</gene>
<keyword evidence="3" id="KW-1003">Cell membrane</keyword>
<dbReference type="GO" id="GO:0016887">
    <property type="term" value="F:ATP hydrolysis activity"/>
    <property type="evidence" value="ECO:0007669"/>
    <property type="project" value="InterPro"/>
</dbReference>
<dbReference type="AlphaFoldDB" id="A0A4R1QQX9"/>
<accession>A0A4R1QQX9</accession>
<keyword evidence="2" id="KW-0813">Transport</keyword>
<dbReference type="RefSeq" id="WP_051869257.1">
    <property type="nucleotide sequence ID" value="NZ_JPNB01000001.1"/>
</dbReference>
<dbReference type="InterPro" id="IPR003593">
    <property type="entry name" value="AAA+_ATPase"/>
</dbReference>
<dbReference type="GO" id="GO:0015421">
    <property type="term" value="F:ABC-type oligopeptide transporter activity"/>
    <property type="evidence" value="ECO:0007669"/>
    <property type="project" value="TreeGrafter"/>
</dbReference>
<keyword evidence="6" id="KW-0645">Protease</keyword>
<dbReference type="EMBL" id="SLUO01000012">
    <property type="protein sequence ID" value="TCL56188.1"/>
    <property type="molecule type" value="Genomic_DNA"/>
</dbReference>
<keyword evidence="9 10" id="KW-0472">Membrane</keyword>
<feature type="transmembrane region" description="Helical" evidence="10">
    <location>
        <begin position="267"/>
        <end position="292"/>
    </location>
</feature>
<evidence type="ECO:0000259" key="11">
    <source>
        <dbReference type="PROSITE" id="PS50893"/>
    </source>
</evidence>
<dbReference type="Gene3D" id="3.40.50.300">
    <property type="entry name" value="P-loop containing nucleotide triphosphate hydrolases"/>
    <property type="match status" value="1"/>
</dbReference>
<comment type="subcellular location">
    <subcellularLocation>
        <location evidence="1">Cell membrane</location>
        <topology evidence="1">Multi-pass membrane protein</topology>
    </subcellularLocation>
</comment>
<dbReference type="SUPFAM" id="SSF90123">
    <property type="entry name" value="ABC transporter transmembrane region"/>
    <property type="match status" value="1"/>
</dbReference>
<evidence type="ECO:0000256" key="6">
    <source>
        <dbReference type="ARBA" id="ARBA00022807"/>
    </source>
</evidence>
<evidence type="ECO:0000256" key="1">
    <source>
        <dbReference type="ARBA" id="ARBA00004651"/>
    </source>
</evidence>
<feature type="domain" description="ABC transporter" evidence="11">
    <location>
        <begin position="344"/>
        <end position="578"/>
    </location>
</feature>
<feature type="transmembrane region" description="Helical" evidence="10">
    <location>
        <begin position="26"/>
        <end position="48"/>
    </location>
</feature>
<keyword evidence="8 10" id="KW-1133">Transmembrane helix</keyword>
<evidence type="ECO:0000256" key="8">
    <source>
        <dbReference type="ARBA" id="ARBA00022989"/>
    </source>
</evidence>
<keyword evidence="5" id="KW-0547">Nucleotide-binding</keyword>
<feature type="domain" description="ABC transmembrane type-1" evidence="12">
    <location>
        <begin position="39"/>
        <end position="305"/>
    </location>
</feature>
<evidence type="ECO:0000256" key="7">
    <source>
        <dbReference type="ARBA" id="ARBA00022840"/>
    </source>
</evidence>
<dbReference type="PROSITE" id="PS50893">
    <property type="entry name" value="ABC_TRANSPORTER_2"/>
    <property type="match status" value="1"/>
</dbReference>
<dbReference type="CDD" id="cd07346">
    <property type="entry name" value="ABC_6TM_exporters"/>
    <property type="match status" value="1"/>
</dbReference>
<feature type="transmembrane region" description="Helical" evidence="10">
    <location>
        <begin position="148"/>
        <end position="181"/>
    </location>
</feature>
<dbReference type="Pfam" id="PF00664">
    <property type="entry name" value="ABC_membrane"/>
    <property type="match status" value="1"/>
</dbReference>
<dbReference type="PANTHER" id="PTHR43394">
    <property type="entry name" value="ATP-DEPENDENT PERMEASE MDL1, MITOCHONDRIAL"/>
    <property type="match status" value="1"/>
</dbReference>
<dbReference type="GO" id="GO:0008234">
    <property type="term" value="F:cysteine-type peptidase activity"/>
    <property type="evidence" value="ECO:0007669"/>
    <property type="project" value="UniProtKB-KW"/>
</dbReference>
<dbReference type="InterPro" id="IPR027417">
    <property type="entry name" value="P-loop_NTPase"/>
</dbReference>
<dbReference type="SUPFAM" id="SSF52540">
    <property type="entry name" value="P-loop containing nucleoside triphosphate hydrolases"/>
    <property type="match status" value="1"/>
</dbReference>